<evidence type="ECO:0000313" key="11">
    <source>
        <dbReference type="Proteomes" id="UP000070258"/>
    </source>
</evidence>
<accession>A0A138A893</accession>
<dbReference type="Gene3D" id="3.30.200.20">
    <property type="entry name" value="Phosphorylase Kinase, domain 1"/>
    <property type="match status" value="1"/>
</dbReference>
<dbReference type="InterPro" id="IPR017441">
    <property type="entry name" value="Protein_kinase_ATP_BS"/>
</dbReference>
<dbReference type="PROSITE" id="PS00107">
    <property type="entry name" value="PROTEIN_KINASE_ATP"/>
    <property type="match status" value="1"/>
</dbReference>
<dbReference type="GO" id="GO:0004674">
    <property type="term" value="F:protein serine/threonine kinase activity"/>
    <property type="evidence" value="ECO:0007669"/>
    <property type="project" value="UniProtKB-KW"/>
</dbReference>
<feature type="domain" description="Protein kinase" evidence="9">
    <location>
        <begin position="12"/>
        <end position="272"/>
    </location>
</feature>
<keyword evidence="5" id="KW-0418">Kinase</keyword>
<evidence type="ECO:0000256" key="2">
    <source>
        <dbReference type="ARBA" id="ARBA00022527"/>
    </source>
</evidence>
<dbReference type="Proteomes" id="UP000070258">
    <property type="component" value="Unassembled WGS sequence"/>
</dbReference>
<evidence type="ECO:0000256" key="4">
    <source>
        <dbReference type="ARBA" id="ARBA00022741"/>
    </source>
</evidence>
<evidence type="ECO:0000256" key="6">
    <source>
        <dbReference type="ARBA" id="ARBA00022840"/>
    </source>
</evidence>
<evidence type="ECO:0000256" key="8">
    <source>
        <dbReference type="SAM" id="MobiDB-lite"/>
    </source>
</evidence>
<evidence type="ECO:0000256" key="7">
    <source>
        <dbReference type="PROSITE-ProRule" id="PRU10141"/>
    </source>
</evidence>
<dbReference type="AlphaFoldDB" id="A0A138A893"/>
<dbReference type="FunFam" id="1.10.510.10:FF:000021">
    <property type="entry name" value="Serine/threonine protein kinase"/>
    <property type="match status" value="1"/>
</dbReference>
<dbReference type="PANTHER" id="PTHR43289:SF6">
    <property type="entry name" value="SERINE_THREONINE-PROTEIN KINASE NEKL-3"/>
    <property type="match status" value="1"/>
</dbReference>
<dbReference type="SUPFAM" id="SSF56112">
    <property type="entry name" value="Protein kinase-like (PK-like)"/>
    <property type="match status" value="1"/>
</dbReference>
<feature type="compositionally biased region" description="Polar residues" evidence="8">
    <location>
        <begin position="365"/>
        <end position="385"/>
    </location>
</feature>
<dbReference type="SMART" id="SM00220">
    <property type="entry name" value="S_TKc"/>
    <property type="match status" value="1"/>
</dbReference>
<evidence type="ECO:0000256" key="1">
    <source>
        <dbReference type="ARBA" id="ARBA00012513"/>
    </source>
</evidence>
<feature type="compositionally biased region" description="Basic and acidic residues" evidence="8">
    <location>
        <begin position="313"/>
        <end position="322"/>
    </location>
</feature>
<dbReference type="EMBL" id="LSRF01000056">
    <property type="protein sequence ID" value="KXP06685.1"/>
    <property type="molecule type" value="Genomic_DNA"/>
</dbReference>
<dbReference type="PROSITE" id="PS00108">
    <property type="entry name" value="PROTEIN_KINASE_ST"/>
    <property type="match status" value="1"/>
</dbReference>
<reference evidence="11" key="1">
    <citation type="submission" date="2016-02" db="EMBL/GenBank/DDBJ databases">
        <authorList>
            <person name="Wen L."/>
            <person name="He K."/>
            <person name="Yang H."/>
        </authorList>
    </citation>
    <scope>NUCLEOTIDE SEQUENCE [LARGE SCALE GENOMIC DNA]</scope>
    <source>
        <strain evidence="11">JCM 15929</strain>
    </source>
</reference>
<comment type="caution">
    <text evidence="10">The sequence shown here is derived from an EMBL/GenBank/DDBJ whole genome shotgun (WGS) entry which is preliminary data.</text>
</comment>
<dbReference type="InterPro" id="IPR008271">
    <property type="entry name" value="Ser/Thr_kinase_AS"/>
</dbReference>
<feature type="region of interest" description="Disordered" evidence="8">
    <location>
        <begin position="355"/>
        <end position="386"/>
    </location>
</feature>
<evidence type="ECO:0000256" key="3">
    <source>
        <dbReference type="ARBA" id="ARBA00022679"/>
    </source>
</evidence>
<dbReference type="Gene3D" id="1.10.510.10">
    <property type="entry name" value="Transferase(Phosphotransferase) domain 1"/>
    <property type="match status" value="1"/>
</dbReference>
<sequence>MTITDGSDFGRYRIISKIGAGGMGQVFRAFDTQTNREVALKVLPADFATSPEFRERFQRESNLVAGLREPHIIPIHDFGDINGQLFLDMRLIDGVDARTILLSEGPLSPHRAIAIIDQVAAALDAAHAVGLEHRDVKPANILVADRDFVYLIDFGIARAAGETGLTSTGLTIGTFAYMAPERFGGGESDHRADVYSLACVLYELLTGTTPFPGKNVEQQIAGHLHFPPPQPTALVPGLPAPFDAVVVRGMAKIPEDRFETAGELAAAASAALIGEPNSSSIDADPTDVSSASDAPTVLRSDYAVTTTSVPRPSDPRRPEPKKASKRNMAVAIGVAGAVITAGGVYSFAASDRTSTTVAAPTSTTQESVASPGSRPPTKTTASRSAGTAGVKQVEVIGFTQVGTDVSVRIHNPNPSVGLVRSGYELTLLDSSGSVIATQGQGGVAGTVLNTVYQLPPNADYGITADAPAGKKVDSVELTILGKWHDWGSINAPGVSVTSPSIKDPTSTYGPTVVGRLSLQGGSPANVMVQSFVSTPAGSVVSSVVVDCVRNGEPRSFEAMSFAKTAGPFTVEKTVAYPTSVDGVEPSYPARC</sequence>
<evidence type="ECO:0000256" key="5">
    <source>
        <dbReference type="ARBA" id="ARBA00022777"/>
    </source>
</evidence>
<gene>
    <name evidence="10" type="ORF">AXK60_11480</name>
</gene>
<dbReference type="RefSeq" id="WP_068572513.1">
    <property type="nucleotide sequence ID" value="NZ_LSRE01000044.1"/>
</dbReference>
<keyword evidence="2" id="KW-0723">Serine/threonine-protein kinase</keyword>
<dbReference type="EC" id="2.7.11.1" evidence="1"/>
<keyword evidence="3" id="KW-0808">Transferase</keyword>
<dbReference type="PANTHER" id="PTHR43289">
    <property type="entry name" value="MITOGEN-ACTIVATED PROTEIN KINASE KINASE KINASE 20-RELATED"/>
    <property type="match status" value="1"/>
</dbReference>
<dbReference type="STRING" id="239498.AXK60_11480"/>
<feature type="compositionally biased region" description="Polar residues" evidence="8">
    <location>
        <begin position="277"/>
        <end position="293"/>
    </location>
</feature>
<feature type="region of interest" description="Disordered" evidence="8">
    <location>
        <begin position="277"/>
        <end position="326"/>
    </location>
</feature>
<organism evidence="10 11">
    <name type="scientific">Tsukamurella pseudospumae</name>
    <dbReference type="NCBI Taxonomy" id="239498"/>
    <lineage>
        <taxon>Bacteria</taxon>
        <taxon>Bacillati</taxon>
        <taxon>Actinomycetota</taxon>
        <taxon>Actinomycetes</taxon>
        <taxon>Mycobacteriales</taxon>
        <taxon>Tsukamurellaceae</taxon>
        <taxon>Tsukamurella</taxon>
    </lineage>
</organism>
<dbReference type="GO" id="GO:0005524">
    <property type="term" value="F:ATP binding"/>
    <property type="evidence" value="ECO:0007669"/>
    <property type="project" value="UniProtKB-UniRule"/>
</dbReference>
<evidence type="ECO:0000259" key="9">
    <source>
        <dbReference type="PROSITE" id="PS50011"/>
    </source>
</evidence>
<evidence type="ECO:0000313" key="10">
    <source>
        <dbReference type="EMBL" id="KXP06685.1"/>
    </source>
</evidence>
<protein>
    <recommendedName>
        <fullName evidence="1">non-specific serine/threonine protein kinase</fullName>
        <ecNumber evidence="1">2.7.11.1</ecNumber>
    </recommendedName>
</protein>
<keyword evidence="4 7" id="KW-0547">Nucleotide-binding</keyword>
<dbReference type="InterPro" id="IPR000719">
    <property type="entry name" value="Prot_kinase_dom"/>
</dbReference>
<dbReference type="InterPro" id="IPR011009">
    <property type="entry name" value="Kinase-like_dom_sf"/>
</dbReference>
<dbReference type="OrthoDB" id="9762169at2"/>
<feature type="binding site" evidence="7">
    <location>
        <position position="41"/>
    </location>
    <ligand>
        <name>ATP</name>
        <dbReference type="ChEBI" id="CHEBI:30616"/>
    </ligand>
</feature>
<dbReference type="Pfam" id="PF00069">
    <property type="entry name" value="Pkinase"/>
    <property type="match status" value="1"/>
</dbReference>
<keyword evidence="6 7" id="KW-0067">ATP-binding</keyword>
<dbReference type="PROSITE" id="PS50011">
    <property type="entry name" value="PROTEIN_KINASE_DOM"/>
    <property type="match status" value="1"/>
</dbReference>
<proteinExistence type="predicted"/>
<dbReference type="CDD" id="cd14014">
    <property type="entry name" value="STKc_PknB_like"/>
    <property type="match status" value="1"/>
</dbReference>
<feature type="compositionally biased region" description="Low complexity" evidence="8">
    <location>
        <begin position="355"/>
        <end position="364"/>
    </location>
</feature>
<name>A0A138A893_9ACTN</name>